<evidence type="ECO:0000256" key="1">
    <source>
        <dbReference type="SAM" id="Coils"/>
    </source>
</evidence>
<gene>
    <name evidence="3" type="ORF">bhn_I1411</name>
</gene>
<reference evidence="4" key="1">
    <citation type="submission" date="2016-10" db="EMBL/GenBank/DDBJ databases">
        <title>The complete genome sequence of the rumen bacterium Butyrivibrio hungatei MB2003.</title>
        <authorList>
            <person name="Palevich N."/>
            <person name="Kelly W.J."/>
            <person name="Leahy S.C."/>
            <person name="Altermann E."/>
            <person name="Rakonjac J."/>
            <person name="Attwood G.T."/>
        </authorList>
    </citation>
    <scope>NUCLEOTIDE SEQUENCE [LARGE SCALE GENOMIC DNA]</scope>
    <source>
        <strain evidence="4">MB2003</strain>
    </source>
</reference>
<dbReference type="Pfam" id="PF03961">
    <property type="entry name" value="FapA"/>
    <property type="match status" value="1"/>
</dbReference>
<dbReference type="AlphaFoldDB" id="A0A1D9P258"/>
<keyword evidence="4" id="KW-1185">Reference proteome</keyword>
<accession>A0A1D9P258</accession>
<evidence type="ECO:0000259" key="2">
    <source>
        <dbReference type="Pfam" id="PF20250"/>
    </source>
</evidence>
<name>A0A1D9P258_9FIRM</name>
<dbReference type="KEGG" id="bhu:bhn_I1411"/>
<sequence>MHGYFQLVITPKGTGIKVYPPTDGDEPLNVNDVRDYLEDRKIQYDVVVINDAVTKADDEVVIFTEAQILPEREGVKFDVSKDRMTVTAIFYPPTEGAELLTEKEIMDTIAYRKYTYGIQTENIHKFFEHREYCKEIVICQGKEVKQGKNAMVEYHFNRNLRPKPTLREDGSVDYFHLNLINNVNEGDLLATLHPEVPGEAGINIYGENIKPAAVKTTFIKFGKNTTLSEDKMTLTAAKSGHVTIKEGKVTVSDVLTLENVDVSTGNIDYEGSVQVKGVVASNFSVKAGGNIVVKGIVEGATLEAGSDIILECGAKAGGNIKADGNIVTKFIENATITAKGSITSECILHSNVSSGTEVIVTGKRGFIAGGKVIAAEKIQAKILGSEMGANTIVEVGADPQLKLRLKELQKNMTTNQKTIESIKPTIEGFTKMLKAGAKFSPDQVANAKKLIDMNKTLTEAIANDSEEYSELMEKLSESKEAYVVVEGTAYPGTTVNIGELSMIVKKTVQYSKFVVKEGDVRLAPI</sequence>
<evidence type="ECO:0000313" key="3">
    <source>
        <dbReference type="EMBL" id="AOZ96444.1"/>
    </source>
</evidence>
<dbReference type="RefSeq" id="WP_071176134.1">
    <property type="nucleotide sequence ID" value="NZ_CP017831.1"/>
</dbReference>
<dbReference type="PANTHER" id="PTHR38032:SF1">
    <property type="entry name" value="RNA-BINDING PROTEIN KHPB N-TERMINAL DOMAIN-CONTAINING PROTEIN"/>
    <property type="match status" value="1"/>
</dbReference>
<dbReference type="InterPro" id="IPR046866">
    <property type="entry name" value="FapA_N"/>
</dbReference>
<dbReference type="InterPro" id="IPR046865">
    <property type="entry name" value="FapA_b_solenoid"/>
</dbReference>
<evidence type="ECO:0000313" key="4">
    <source>
        <dbReference type="Proteomes" id="UP000179284"/>
    </source>
</evidence>
<keyword evidence="1" id="KW-0175">Coiled coil</keyword>
<dbReference type="OrthoDB" id="9816426at2"/>
<proteinExistence type="predicted"/>
<dbReference type="Proteomes" id="UP000179284">
    <property type="component" value="Chromosome I"/>
</dbReference>
<feature type="coiled-coil region" evidence="1">
    <location>
        <begin position="454"/>
        <end position="481"/>
    </location>
</feature>
<organism evidence="3 4">
    <name type="scientific">Butyrivibrio hungatei</name>
    <dbReference type="NCBI Taxonomy" id="185008"/>
    <lineage>
        <taxon>Bacteria</taxon>
        <taxon>Bacillati</taxon>
        <taxon>Bacillota</taxon>
        <taxon>Clostridia</taxon>
        <taxon>Lachnospirales</taxon>
        <taxon>Lachnospiraceae</taxon>
        <taxon>Butyrivibrio</taxon>
    </lineage>
</organism>
<protein>
    <recommendedName>
        <fullName evidence="2">Flagellar Assembly Protein A N-terminal region domain-containing protein</fullName>
    </recommendedName>
</protein>
<dbReference type="InterPro" id="IPR005646">
    <property type="entry name" value="FapA"/>
</dbReference>
<dbReference type="EMBL" id="CP017831">
    <property type="protein sequence ID" value="AOZ96444.1"/>
    <property type="molecule type" value="Genomic_DNA"/>
</dbReference>
<dbReference type="PANTHER" id="PTHR38032">
    <property type="entry name" value="POLYMERASE-RELATED"/>
    <property type="match status" value="1"/>
</dbReference>
<feature type="domain" description="Flagellar Assembly Protein A N-terminal region" evidence="2">
    <location>
        <begin position="76"/>
        <end position="246"/>
    </location>
</feature>
<dbReference type="Pfam" id="PF20250">
    <property type="entry name" value="FapA_N"/>
    <property type="match status" value="1"/>
</dbReference>